<proteinExistence type="predicted"/>
<organism evidence="2">
    <name type="scientific">Dichomitus squalens</name>
    <dbReference type="NCBI Taxonomy" id="114155"/>
    <lineage>
        <taxon>Eukaryota</taxon>
        <taxon>Fungi</taxon>
        <taxon>Dikarya</taxon>
        <taxon>Basidiomycota</taxon>
        <taxon>Agaricomycotina</taxon>
        <taxon>Agaricomycetes</taxon>
        <taxon>Polyporales</taxon>
        <taxon>Polyporaceae</taxon>
        <taxon>Dichomitus</taxon>
    </lineage>
</organism>
<evidence type="ECO:0000256" key="1">
    <source>
        <dbReference type="SAM" id="SignalP"/>
    </source>
</evidence>
<protein>
    <recommendedName>
        <fullName evidence="3">Secreted protein</fullName>
    </recommendedName>
</protein>
<evidence type="ECO:0000313" key="2">
    <source>
        <dbReference type="EMBL" id="TBU31725.1"/>
    </source>
</evidence>
<keyword evidence="1" id="KW-0732">Signal</keyword>
<gene>
    <name evidence="2" type="ORF">BD311DRAFT_752346</name>
</gene>
<feature type="chain" id="PRO_5021033594" description="Secreted protein" evidence="1">
    <location>
        <begin position="19"/>
        <end position="69"/>
    </location>
</feature>
<sequence>MPRTSVVLLAFFFSAVLAIATPVRIPVTIVLAQRAAATPTIPATIPPVVVVAPAETASSTSRGEMEWLS</sequence>
<dbReference type="EMBL" id="ML143398">
    <property type="protein sequence ID" value="TBU31725.1"/>
    <property type="molecule type" value="Genomic_DNA"/>
</dbReference>
<evidence type="ECO:0008006" key="3">
    <source>
        <dbReference type="Google" id="ProtNLM"/>
    </source>
</evidence>
<reference evidence="2" key="1">
    <citation type="submission" date="2019-01" db="EMBL/GenBank/DDBJ databases">
        <title>Draft genome sequences of three monokaryotic isolates of the white-rot basidiomycete fungus Dichomitus squalens.</title>
        <authorList>
            <consortium name="DOE Joint Genome Institute"/>
            <person name="Lopez S.C."/>
            <person name="Andreopoulos B."/>
            <person name="Pangilinan J."/>
            <person name="Lipzen A."/>
            <person name="Riley R."/>
            <person name="Ahrendt S."/>
            <person name="Ng V."/>
            <person name="Barry K."/>
            <person name="Daum C."/>
            <person name="Grigoriev I.V."/>
            <person name="Hilden K.S."/>
            <person name="Makela M.R."/>
            <person name="de Vries R.P."/>
        </authorList>
    </citation>
    <scope>NUCLEOTIDE SEQUENCE [LARGE SCALE GENOMIC DNA]</scope>
    <source>
        <strain evidence="2">OM18370.1</strain>
    </source>
</reference>
<accession>A0A4Q9MVJ5</accession>
<dbReference type="AlphaFoldDB" id="A0A4Q9MVJ5"/>
<dbReference type="Proteomes" id="UP000292957">
    <property type="component" value="Unassembled WGS sequence"/>
</dbReference>
<name>A0A4Q9MVJ5_9APHY</name>
<feature type="signal peptide" evidence="1">
    <location>
        <begin position="1"/>
        <end position="18"/>
    </location>
</feature>